<dbReference type="Gene3D" id="2.60.120.10">
    <property type="entry name" value="Jelly Rolls"/>
    <property type="match status" value="1"/>
</dbReference>
<comment type="caution">
    <text evidence="6">The sequence shown here is derived from an EMBL/GenBank/DDBJ whole genome shotgun (WGS) entry which is preliminary data.</text>
</comment>
<comment type="cofactor">
    <cofactor evidence="1">
        <name>Zn(2+)</name>
        <dbReference type="ChEBI" id="CHEBI:29105"/>
    </cofactor>
</comment>
<dbReference type="SUPFAM" id="SSF53187">
    <property type="entry name" value="Zn-dependent exopeptidases"/>
    <property type="match status" value="1"/>
</dbReference>
<dbReference type="PANTHER" id="PTHR37326">
    <property type="entry name" value="BLL3975 PROTEIN"/>
    <property type="match status" value="1"/>
</dbReference>
<dbReference type="Proteomes" id="UP001211065">
    <property type="component" value="Unassembled WGS sequence"/>
</dbReference>
<proteinExistence type="predicted"/>
<keyword evidence="7" id="KW-1185">Reference proteome</keyword>
<evidence type="ECO:0000256" key="1">
    <source>
        <dbReference type="ARBA" id="ARBA00001947"/>
    </source>
</evidence>
<evidence type="ECO:0000313" key="7">
    <source>
        <dbReference type="Proteomes" id="UP001211065"/>
    </source>
</evidence>
<dbReference type="AlphaFoldDB" id="A0AAD5U565"/>
<protein>
    <recommendedName>
        <fullName evidence="5">Succinylglutamate desuccinylase/Aspartoacylase catalytic domain-containing protein</fullName>
    </recommendedName>
</protein>
<keyword evidence="3" id="KW-0378">Hydrolase</keyword>
<dbReference type="GO" id="GO:0046872">
    <property type="term" value="F:metal ion binding"/>
    <property type="evidence" value="ECO:0007669"/>
    <property type="project" value="UniProtKB-KW"/>
</dbReference>
<evidence type="ECO:0000313" key="6">
    <source>
        <dbReference type="EMBL" id="KAJ3223281.1"/>
    </source>
</evidence>
<feature type="domain" description="Succinylglutamate desuccinylase/Aspartoacylase catalytic" evidence="5">
    <location>
        <begin position="396"/>
        <end position="587"/>
    </location>
</feature>
<dbReference type="InterPro" id="IPR055438">
    <property type="entry name" value="AstE_AspA_cat"/>
</dbReference>
<gene>
    <name evidence="6" type="ORF">HK099_001322</name>
</gene>
<dbReference type="InterPro" id="IPR014710">
    <property type="entry name" value="RmlC-like_jellyroll"/>
</dbReference>
<dbReference type="Gene3D" id="3.40.630.10">
    <property type="entry name" value="Zn peptidases"/>
    <property type="match status" value="1"/>
</dbReference>
<dbReference type="GO" id="GO:0016788">
    <property type="term" value="F:hydrolase activity, acting on ester bonds"/>
    <property type="evidence" value="ECO:0007669"/>
    <property type="project" value="InterPro"/>
</dbReference>
<dbReference type="PANTHER" id="PTHR37326:SF1">
    <property type="entry name" value="BLL3975 PROTEIN"/>
    <property type="match status" value="1"/>
</dbReference>
<dbReference type="Pfam" id="PF24827">
    <property type="entry name" value="AstE_AspA_cat"/>
    <property type="match status" value="1"/>
</dbReference>
<evidence type="ECO:0000256" key="2">
    <source>
        <dbReference type="ARBA" id="ARBA00022723"/>
    </source>
</evidence>
<evidence type="ECO:0000256" key="3">
    <source>
        <dbReference type="ARBA" id="ARBA00022801"/>
    </source>
</evidence>
<dbReference type="InterPro" id="IPR010282">
    <property type="entry name" value="Uncharacterised_HutD/Ves"/>
</dbReference>
<reference evidence="6" key="1">
    <citation type="submission" date="2020-05" db="EMBL/GenBank/DDBJ databases">
        <title>Phylogenomic resolution of chytrid fungi.</title>
        <authorList>
            <person name="Stajich J.E."/>
            <person name="Amses K."/>
            <person name="Simmons R."/>
            <person name="Seto K."/>
            <person name="Myers J."/>
            <person name="Bonds A."/>
            <person name="Quandt C.A."/>
            <person name="Barry K."/>
            <person name="Liu P."/>
            <person name="Grigoriev I."/>
            <person name="Longcore J.E."/>
            <person name="James T.Y."/>
        </authorList>
    </citation>
    <scope>NUCLEOTIDE SEQUENCE</scope>
    <source>
        <strain evidence="6">JEL0476</strain>
    </source>
</reference>
<accession>A0AAD5U565</accession>
<sequence>MTEFHPKTRHISNYPKQPWKNGLGVTYHILIHPSSKDFNSDNFIWRFVRSQADHDCSFSVLPGFEVVLLQLPSENVDLKNLRSFPVLRHNDQENLISWKPLVPYTYDGEWLTTCRKLAEVTVALETICSIGSGVDGNLERDGDGDFVDSQENEKDIAANPTTKILLGNFTIVYVVKGAINVQIEQEESTRYVAEGETLIIERDEESEPTDFAMTPVASKNNLFEASENEERTLKRHGRAISAGLNVPFDRSAKSEDATVFVIQINLKIERKMSSSWDIPLFPPPVHRGSIIIYDDQPFQPISETEPNIAEGTSIANSLKAKLSTQYWESASHYRPPVFSARYVNESEVPPPIVRDSLVIEEFPARKISTCWINMVKQGLSEWIKVPIIIARGVEEGPVVGITAVVHGNELNGVPCIHRVITDIDVNRLKGTVVAVPCVNVPGYLRFSREFSDGKDLNRLFPGQEFGTASQIYAFNLLSKIVERFNILIDLHTASFGRVNSYYVRSDMNDSGSAVLAKLQQPQIILHNSGQDGMFFFKNLIFENMLGTLRSAASARGIKAITVEIGNPQLFQNQYVQWSYMGVMSILSYLGMFSSASPTWPPEVTEELMKIASAGEGKTDPFLSTKSFPAMPAPSTIICSKGFWIYTKTGGVLEVYPGVNTVIRKGAMIARIKNIFGNIVETIFSPASGIV</sequence>
<dbReference type="EMBL" id="JADGJW010000136">
    <property type="protein sequence ID" value="KAJ3223281.1"/>
    <property type="molecule type" value="Genomic_DNA"/>
</dbReference>
<evidence type="ECO:0000259" key="5">
    <source>
        <dbReference type="Pfam" id="PF24827"/>
    </source>
</evidence>
<evidence type="ECO:0000256" key="4">
    <source>
        <dbReference type="ARBA" id="ARBA00022833"/>
    </source>
</evidence>
<dbReference type="InterPro" id="IPR053138">
    <property type="entry name" value="N-alpha-Ac-DABA_deacetylase"/>
</dbReference>
<keyword evidence="2" id="KW-0479">Metal-binding</keyword>
<organism evidence="6 7">
    <name type="scientific">Clydaea vesicula</name>
    <dbReference type="NCBI Taxonomy" id="447962"/>
    <lineage>
        <taxon>Eukaryota</taxon>
        <taxon>Fungi</taxon>
        <taxon>Fungi incertae sedis</taxon>
        <taxon>Chytridiomycota</taxon>
        <taxon>Chytridiomycota incertae sedis</taxon>
        <taxon>Chytridiomycetes</taxon>
        <taxon>Lobulomycetales</taxon>
        <taxon>Lobulomycetaceae</taxon>
        <taxon>Clydaea</taxon>
    </lineage>
</organism>
<keyword evidence="4" id="KW-0862">Zinc</keyword>
<dbReference type="CDD" id="cd06251">
    <property type="entry name" value="M14_ASTE_ASPA-like"/>
    <property type="match status" value="1"/>
</dbReference>
<dbReference type="InterPro" id="IPR011051">
    <property type="entry name" value="RmlC_Cupin_sf"/>
</dbReference>
<dbReference type="SUPFAM" id="SSF51182">
    <property type="entry name" value="RmlC-like cupins"/>
    <property type="match status" value="1"/>
</dbReference>
<dbReference type="Pfam" id="PF05962">
    <property type="entry name" value="HutD"/>
    <property type="match status" value="1"/>
</dbReference>
<name>A0AAD5U565_9FUNG</name>